<evidence type="ECO:0000313" key="5">
    <source>
        <dbReference type="Proteomes" id="UP001244011"/>
    </source>
</evidence>
<feature type="compositionally biased region" description="Basic and acidic residues" evidence="2">
    <location>
        <begin position="824"/>
        <end position="833"/>
    </location>
</feature>
<evidence type="ECO:0000313" key="4">
    <source>
        <dbReference type="EMBL" id="KAK1771727.1"/>
    </source>
</evidence>
<dbReference type="PROSITE" id="PS50882">
    <property type="entry name" value="YTH"/>
    <property type="match status" value="1"/>
</dbReference>
<proteinExistence type="predicted"/>
<dbReference type="GO" id="GO:0003729">
    <property type="term" value="F:mRNA binding"/>
    <property type="evidence" value="ECO:0007669"/>
    <property type="project" value="TreeGrafter"/>
</dbReference>
<organism evidence="4 5">
    <name type="scientific">Phialemonium atrogriseum</name>
    <dbReference type="NCBI Taxonomy" id="1093897"/>
    <lineage>
        <taxon>Eukaryota</taxon>
        <taxon>Fungi</taxon>
        <taxon>Dikarya</taxon>
        <taxon>Ascomycota</taxon>
        <taxon>Pezizomycotina</taxon>
        <taxon>Sordariomycetes</taxon>
        <taxon>Sordariomycetidae</taxon>
        <taxon>Cephalothecales</taxon>
        <taxon>Cephalothecaceae</taxon>
        <taxon>Phialemonium</taxon>
    </lineage>
</organism>
<dbReference type="GO" id="GO:0000381">
    <property type="term" value="P:regulation of alternative mRNA splicing, via spliceosome"/>
    <property type="evidence" value="ECO:0007669"/>
    <property type="project" value="TreeGrafter"/>
</dbReference>
<feature type="compositionally biased region" description="Pro residues" evidence="2">
    <location>
        <begin position="154"/>
        <end position="164"/>
    </location>
</feature>
<name>A0AAJ0CAI9_9PEZI</name>
<evidence type="ECO:0000256" key="2">
    <source>
        <dbReference type="SAM" id="MobiDB-lite"/>
    </source>
</evidence>
<dbReference type="Gene3D" id="3.10.590.10">
    <property type="entry name" value="ph1033 like domains"/>
    <property type="match status" value="1"/>
</dbReference>
<dbReference type="InterPro" id="IPR045168">
    <property type="entry name" value="YTH_prot"/>
</dbReference>
<dbReference type="GO" id="GO:0005654">
    <property type="term" value="C:nucleoplasm"/>
    <property type="evidence" value="ECO:0007669"/>
    <property type="project" value="TreeGrafter"/>
</dbReference>
<feature type="compositionally biased region" description="Low complexity" evidence="2">
    <location>
        <begin position="171"/>
        <end position="186"/>
    </location>
</feature>
<gene>
    <name evidence="4" type="ORF">QBC33DRAFT_164653</name>
</gene>
<feature type="compositionally biased region" description="Low complexity" evidence="2">
    <location>
        <begin position="41"/>
        <end position="51"/>
    </location>
</feature>
<comment type="caution">
    <text evidence="4">The sequence shown here is derived from an EMBL/GenBank/DDBJ whole genome shotgun (WGS) entry which is preliminary data.</text>
</comment>
<dbReference type="CDD" id="cd21134">
    <property type="entry name" value="YTH"/>
    <property type="match status" value="1"/>
</dbReference>
<feature type="domain" description="YTH" evidence="3">
    <location>
        <begin position="676"/>
        <end position="810"/>
    </location>
</feature>
<dbReference type="PANTHER" id="PTHR12357:SF3">
    <property type="entry name" value="YTH DOMAIN-CONTAINING PROTEIN 1"/>
    <property type="match status" value="1"/>
</dbReference>
<dbReference type="RefSeq" id="XP_060287940.1">
    <property type="nucleotide sequence ID" value="XM_060422266.1"/>
</dbReference>
<feature type="compositionally biased region" description="Polar residues" evidence="2">
    <location>
        <begin position="280"/>
        <end position="301"/>
    </location>
</feature>
<feature type="compositionally biased region" description="Polar residues" evidence="2">
    <location>
        <begin position="203"/>
        <end position="215"/>
    </location>
</feature>
<dbReference type="PANTHER" id="PTHR12357">
    <property type="entry name" value="YTH YT521-B HOMOLOGY DOMAIN-CONTAINING"/>
    <property type="match status" value="1"/>
</dbReference>
<dbReference type="Proteomes" id="UP001244011">
    <property type="component" value="Unassembled WGS sequence"/>
</dbReference>
<dbReference type="GO" id="GO:1990247">
    <property type="term" value="F:N6-methyladenosine-containing RNA reader activity"/>
    <property type="evidence" value="ECO:0007669"/>
    <property type="project" value="TreeGrafter"/>
</dbReference>
<evidence type="ECO:0000259" key="3">
    <source>
        <dbReference type="PROSITE" id="PS50882"/>
    </source>
</evidence>
<feature type="compositionally biased region" description="Basic residues" evidence="2">
    <location>
        <begin position="835"/>
        <end position="848"/>
    </location>
</feature>
<feature type="region of interest" description="Disordered" evidence="2">
    <location>
        <begin position="514"/>
        <end position="670"/>
    </location>
</feature>
<dbReference type="EMBL" id="MU838998">
    <property type="protein sequence ID" value="KAK1771727.1"/>
    <property type="molecule type" value="Genomic_DNA"/>
</dbReference>
<dbReference type="InterPro" id="IPR007275">
    <property type="entry name" value="YTH_domain"/>
</dbReference>
<feature type="compositionally biased region" description="Low complexity" evidence="2">
    <location>
        <begin position="309"/>
        <end position="322"/>
    </location>
</feature>
<feature type="compositionally biased region" description="Basic and acidic residues" evidence="2">
    <location>
        <begin position="353"/>
        <end position="377"/>
    </location>
</feature>
<feature type="compositionally biased region" description="Basic and acidic residues" evidence="2">
    <location>
        <begin position="534"/>
        <end position="562"/>
    </location>
</feature>
<dbReference type="GO" id="GO:0000398">
    <property type="term" value="P:mRNA splicing, via spliceosome"/>
    <property type="evidence" value="ECO:0007669"/>
    <property type="project" value="TreeGrafter"/>
</dbReference>
<dbReference type="GeneID" id="85305453"/>
<keyword evidence="1" id="KW-0175">Coiled coil</keyword>
<feature type="coiled-coil region" evidence="1">
    <location>
        <begin position="426"/>
        <end position="456"/>
    </location>
</feature>
<feature type="region of interest" description="Disordered" evidence="2">
    <location>
        <begin position="824"/>
        <end position="855"/>
    </location>
</feature>
<feature type="compositionally biased region" description="Polar residues" evidence="2">
    <location>
        <begin position="72"/>
        <end position="94"/>
    </location>
</feature>
<protein>
    <submittedName>
        <fullName evidence="4">YTH-domain-containing protein</fullName>
    </submittedName>
</protein>
<feature type="region of interest" description="Disordered" evidence="2">
    <location>
        <begin position="1"/>
        <end position="385"/>
    </location>
</feature>
<reference evidence="4" key="1">
    <citation type="submission" date="2023-06" db="EMBL/GenBank/DDBJ databases">
        <title>Genome-scale phylogeny and comparative genomics of the fungal order Sordariales.</title>
        <authorList>
            <consortium name="Lawrence Berkeley National Laboratory"/>
            <person name="Hensen N."/>
            <person name="Bonometti L."/>
            <person name="Westerberg I."/>
            <person name="Brannstrom I.O."/>
            <person name="Guillou S."/>
            <person name="Cros-Aarteil S."/>
            <person name="Calhoun S."/>
            <person name="Haridas S."/>
            <person name="Kuo A."/>
            <person name="Mondo S."/>
            <person name="Pangilinan J."/>
            <person name="Riley R."/>
            <person name="Labutti K."/>
            <person name="Andreopoulos B."/>
            <person name="Lipzen A."/>
            <person name="Chen C."/>
            <person name="Yanf M."/>
            <person name="Daum C."/>
            <person name="Ng V."/>
            <person name="Clum A."/>
            <person name="Steindorff A."/>
            <person name="Ohm R."/>
            <person name="Martin F."/>
            <person name="Silar P."/>
            <person name="Natvig D."/>
            <person name="Lalanne C."/>
            <person name="Gautier V."/>
            <person name="Ament-Velasquez S.L."/>
            <person name="Kruys A."/>
            <person name="Hutchinson M.I."/>
            <person name="Powell A.J."/>
            <person name="Barry K."/>
            <person name="Miller A.N."/>
            <person name="Grigoriev I.V."/>
            <person name="Debuchy R."/>
            <person name="Gladieux P."/>
            <person name="Thoren M.H."/>
            <person name="Johannesson H."/>
        </authorList>
    </citation>
    <scope>NUCLEOTIDE SEQUENCE</scope>
    <source>
        <strain evidence="4">8032-3</strain>
    </source>
</reference>
<accession>A0AAJ0CAI9</accession>
<feature type="compositionally biased region" description="Basic and acidic residues" evidence="2">
    <location>
        <begin position="97"/>
        <end position="111"/>
    </location>
</feature>
<sequence>MWPPNDHSPPIEHPSFLSHQAGALPDYDDPNLHEASLPAHFPFNSSSSFPFGQAHDFGGPVPNSYGGLPSLAHQTSSGSDMRISSPSSEAQTPGSKLHIDARAAELKERLLRNRSQKSSRDGSLTPAVEKMQSAAGRDKKPLTGSTLQTSTIPPFVPHPMPKQPPETSVPADANDIAALISSISSASHDEKNESLQAAKPAVSSGNAMHQPQGSRPPTKEITKVTSGSSARPPARGSTSDQATSPPEEGEITNCPKQNSGKIDAPERLPRKNSFALPQASAATTKRYTTSVPANKQPQTTRPLEGQTLASPSASASASTSRSHNTEAKTEPNRREPRELVPSSTYYRTPVAGDARKSDNDRTIRPPEQHHQENKHGTNESAGPGLDLGLQLASLLKRDHDLRDWLTLTQYFETESRTRKLTRYRKLAEMDAEQKRMQAEQQRMDAERQKLLAEEESERGMVWQTSTPTPLFPALAASGQNDSSAAAPSRAVNSLVSPMPPSLIKASVEPRLSLPLKRDSDIPGNEVAPRPAKIPRLEDRGPGAEDNDSKQKERNSDSGRDNPRLSGHGPDAPDAPAFKRHESRPPPSSRGPSPRRYPARNSPPGGYGDDYRRRSPSPRRPPGPPVYRSRSDYFEYNNYRGDSGRGGRQQSLSPIGRRGYSPPRGPKHINLGHRGETRFFMVKSFNEDNVRRCMEEGIWTTQTQNGEALTSAFATCKNVILFFSINKSRAFQGYARMATTPSPDTPRPKWVNGIHWETTHPFRIEWLSTTEVEFYRIGHLKNSLNENQAVLVGKDGQEIEDECGRQLLMEMESVAQMKYDMRKVHPSPRKEFRGRGGYHFRGGRGAKRYIKQEDDR</sequence>
<dbReference type="AlphaFoldDB" id="A0AAJ0CAI9"/>
<evidence type="ECO:0000256" key="1">
    <source>
        <dbReference type="SAM" id="Coils"/>
    </source>
</evidence>
<keyword evidence="5" id="KW-1185">Reference proteome</keyword>
<feature type="compositionally biased region" description="Polar residues" evidence="2">
    <location>
        <begin position="143"/>
        <end position="152"/>
    </location>
</feature>
<dbReference type="Pfam" id="PF04146">
    <property type="entry name" value="YTH"/>
    <property type="match status" value="1"/>
</dbReference>
<feature type="compositionally biased region" description="Basic and acidic residues" evidence="2">
    <location>
        <begin position="323"/>
        <end position="338"/>
    </location>
</feature>